<evidence type="ECO:0000313" key="1">
    <source>
        <dbReference type="EMBL" id="NCD71221.1"/>
    </source>
</evidence>
<dbReference type="NCBIfam" id="TIGR00022">
    <property type="entry name" value="YhcH/YjgK/YiaL family protein"/>
    <property type="match status" value="1"/>
</dbReference>
<protein>
    <submittedName>
        <fullName evidence="1">DUF386 family protein</fullName>
    </submittedName>
</protein>
<dbReference type="Pfam" id="PF04074">
    <property type="entry name" value="DUF386"/>
    <property type="match status" value="1"/>
</dbReference>
<gene>
    <name evidence="1" type="ORF">GSY63_17775</name>
</gene>
<accession>A0A965ZKA1</accession>
<sequence length="201" mass="22634">MKHAFQVILFAISFFMIENSVLAQQPTEKAAKKWLKSKEWNNGISLKVSDDVNAVEFYKQYHAHQAMWDSVFTYLKNTDLETIAPGKYPIDGDNAYASVTEAPSKEPAKAGWESHQKYIDLQYVIKGKEQIEVAPVSTATVTKPYDATKDVANYTATGKMHTAEPGTFYLFFPQDAHRPNIKVDGYDIVKKLVIKIHVAGN</sequence>
<evidence type="ECO:0000313" key="2">
    <source>
        <dbReference type="Proteomes" id="UP000638732"/>
    </source>
</evidence>
<keyword evidence="2" id="KW-1185">Reference proteome</keyword>
<dbReference type="InterPro" id="IPR004375">
    <property type="entry name" value="NanQ/TabA/YiaL"/>
</dbReference>
<reference evidence="1" key="2">
    <citation type="submission" date="2020-10" db="EMBL/GenBank/DDBJ databases">
        <title>Mucilaginibacter sp. nov., isolated from soil.</title>
        <authorList>
            <person name="Jeon C.O."/>
        </authorList>
    </citation>
    <scope>NUCLEOTIDE SEQUENCE</scope>
    <source>
        <strain evidence="1">R11</strain>
    </source>
</reference>
<dbReference type="SUPFAM" id="SSF51197">
    <property type="entry name" value="Clavaminate synthase-like"/>
    <property type="match status" value="1"/>
</dbReference>
<dbReference type="EMBL" id="WWEO01000044">
    <property type="protein sequence ID" value="NCD71221.1"/>
    <property type="molecule type" value="Genomic_DNA"/>
</dbReference>
<dbReference type="Proteomes" id="UP000638732">
    <property type="component" value="Unassembled WGS sequence"/>
</dbReference>
<dbReference type="PANTHER" id="PTHR34986">
    <property type="entry name" value="EVOLVED BETA-GALACTOSIDASE SUBUNIT BETA"/>
    <property type="match status" value="1"/>
</dbReference>
<proteinExistence type="predicted"/>
<reference evidence="1" key="1">
    <citation type="submission" date="2020-01" db="EMBL/GenBank/DDBJ databases">
        <authorList>
            <person name="Seo Y.L."/>
        </authorList>
    </citation>
    <scope>NUCLEOTIDE SEQUENCE</scope>
    <source>
        <strain evidence="1">R11</strain>
    </source>
</reference>
<dbReference type="GO" id="GO:0005829">
    <property type="term" value="C:cytosol"/>
    <property type="evidence" value="ECO:0007669"/>
    <property type="project" value="TreeGrafter"/>
</dbReference>
<dbReference type="PANTHER" id="PTHR34986:SF1">
    <property type="entry name" value="PROTEIN YIAL"/>
    <property type="match status" value="1"/>
</dbReference>
<organism evidence="1 2">
    <name type="scientific">Mucilaginibacter agri</name>
    <dbReference type="NCBI Taxonomy" id="2695265"/>
    <lineage>
        <taxon>Bacteria</taxon>
        <taxon>Pseudomonadati</taxon>
        <taxon>Bacteroidota</taxon>
        <taxon>Sphingobacteriia</taxon>
        <taxon>Sphingobacteriales</taxon>
        <taxon>Sphingobacteriaceae</taxon>
        <taxon>Mucilaginibacter</taxon>
    </lineage>
</organism>
<dbReference type="InterPro" id="IPR037012">
    <property type="entry name" value="NanQ/TabA/YiaL_sf"/>
</dbReference>
<name>A0A965ZKA1_9SPHI</name>
<comment type="caution">
    <text evidence="1">The sequence shown here is derived from an EMBL/GenBank/DDBJ whole genome shotgun (WGS) entry which is preliminary data.</text>
</comment>
<dbReference type="AlphaFoldDB" id="A0A965ZKA1"/>
<dbReference type="Gene3D" id="2.60.120.370">
    <property type="entry name" value="YhcH/YjgK/YiaL"/>
    <property type="match status" value="1"/>
</dbReference>